<evidence type="ECO:0000259" key="2">
    <source>
        <dbReference type="Pfam" id="PF18741"/>
    </source>
</evidence>
<evidence type="ECO:0000313" key="4">
    <source>
        <dbReference type="Proteomes" id="UP000188145"/>
    </source>
</evidence>
<protein>
    <recommendedName>
        <fullName evidence="2">Restriction endonuclease type II-like domain-containing protein</fullName>
    </recommendedName>
</protein>
<name>A0A1Q2CJY5_9ACTN</name>
<dbReference type="STRING" id="1332264.BW730_01440"/>
<feature type="region of interest" description="Disordered" evidence="1">
    <location>
        <begin position="278"/>
        <end position="302"/>
    </location>
</feature>
<proteinExistence type="predicted"/>
<dbReference type="InterPro" id="IPR011335">
    <property type="entry name" value="Restrct_endonuc-II-like"/>
</dbReference>
<dbReference type="InterPro" id="IPR049468">
    <property type="entry name" value="Restrct_endonuc-II-like_dom"/>
</dbReference>
<dbReference type="Gene3D" id="3.40.960.10">
    <property type="entry name" value="VSR Endonuclease"/>
    <property type="match status" value="1"/>
</dbReference>
<dbReference type="KEGG" id="tes:BW730_01440"/>
<dbReference type="Proteomes" id="UP000188145">
    <property type="component" value="Chromosome"/>
</dbReference>
<feature type="domain" description="Restriction endonuclease type II-like" evidence="2">
    <location>
        <begin position="188"/>
        <end position="265"/>
    </location>
</feature>
<dbReference type="EMBL" id="CP019606">
    <property type="protein sequence ID" value="AQP46421.1"/>
    <property type="molecule type" value="Genomic_DNA"/>
</dbReference>
<gene>
    <name evidence="3" type="ORF">BW730_01440</name>
</gene>
<dbReference type="AlphaFoldDB" id="A0A1Q2CJY5"/>
<evidence type="ECO:0000313" key="3">
    <source>
        <dbReference type="EMBL" id="AQP46421.1"/>
    </source>
</evidence>
<reference evidence="4" key="1">
    <citation type="submission" date="2017-02" db="EMBL/GenBank/DDBJ databases">
        <title>Tessaracoccus aquaemaris sp. nov., isolated from the intestine of a Korean rockfish, Sebastes schlegelii, in a marine aquaculture pond.</title>
        <authorList>
            <person name="Tak E.J."/>
            <person name="Bae J.-W."/>
        </authorList>
    </citation>
    <scope>NUCLEOTIDE SEQUENCE [LARGE SCALE GENOMIC DNA]</scope>
    <source>
        <strain evidence="4">NSG39</strain>
    </source>
</reference>
<evidence type="ECO:0000256" key="1">
    <source>
        <dbReference type="SAM" id="MobiDB-lite"/>
    </source>
</evidence>
<keyword evidence="4" id="KW-1185">Reference proteome</keyword>
<dbReference type="SUPFAM" id="SSF52980">
    <property type="entry name" value="Restriction endonuclease-like"/>
    <property type="match status" value="1"/>
</dbReference>
<dbReference type="Pfam" id="PF18741">
    <property type="entry name" value="MTES_1575"/>
    <property type="match status" value="1"/>
</dbReference>
<accession>A0A1Q2CJY5</accession>
<sequence length="302" mass="34118">MREDLTALFADGAVVAAREHPHLARALNSCAFRGEVIRVLPGVYALPGQLTLTARLQAACAYGAGIVITRQAAAHFTWWPELPLPDLIDAASPRHVIVGHGFRFEQRYVRPDLTMRRFGIALTAPELTVLDLIDDMGPIAIDEALKRRAVTLQRLRRALHLTRGRRGNTLRRELVEDSRDEPWSELEREAHRRLRSAGIDGWRTNYHVRAEGKSYRIDIALPDIKLGLELDGATFHDTDAAFHTDRRRDRALARGGWQIIRFTAQSLDEIEGTVLSIRQQRSGGGRPREQGRPTLRRSARWA</sequence>
<organism evidence="3 4">
    <name type="scientific">Tessaracoccus aquimaris</name>
    <dbReference type="NCBI Taxonomy" id="1332264"/>
    <lineage>
        <taxon>Bacteria</taxon>
        <taxon>Bacillati</taxon>
        <taxon>Actinomycetota</taxon>
        <taxon>Actinomycetes</taxon>
        <taxon>Propionibacteriales</taxon>
        <taxon>Propionibacteriaceae</taxon>
        <taxon>Tessaracoccus</taxon>
    </lineage>
</organism>